<dbReference type="InterPro" id="IPR025665">
    <property type="entry name" value="Beta-barrel_OMP_2"/>
</dbReference>
<dbReference type="Proteomes" id="UP000541857">
    <property type="component" value="Unassembled WGS sequence"/>
</dbReference>
<organism evidence="3 4">
    <name type="scientific">Gelidibacter maritimus</name>
    <dbReference type="NCBI Taxonomy" id="2761487"/>
    <lineage>
        <taxon>Bacteria</taxon>
        <taxon>Pseudomonadati</taxon>
        <taxon>Bacteroidota</taxon>
        <taxon>Flavobacteriia</taxon>
        <taxon>Flavobacteriales</taxon>
        <taxon>Flavobacteriaceae</taxon>
        <taxon>Gelidibacter</taxon>
    </lineage>
</organism>
<gene>
    <name evidence="3" type="ORF">H3Z82_07475</name>
</gene>
<comment type="caution">
    <text evidence="3">The sequence shown here is derived from an EMBL/GenBank/DDBJ whole genome shotgun (WGS) entry which is preliminary data.</text>
</comment>
<proteinExistence type="predicted"/>
<feature type="domain" description="Outer membrane protein beta-barrel" evidence="2">
    <location>
        <begin position="20"/>
        <end position="177"/>
    </location>
</feature>
<feature type="signal peptide" evidence="1">
    <location>
        <begin position="1"/>
        <end position="20"/>
    </location>
</feature>
<feature type="chain" id="PRO_5030960094" evidence="1">
    <location>
        <begin position="21"/>
        <end position="202"/>
    </location>
</feature>
<dbReference type="SUPFAM" id="SSF56925">
    <property type="entry name" value="OMPA-like"/>
    <property type="match status" value="1"/>
</dbReference>
<keyword evidence="1" id="KW-0732">Signal</keyword>
<keyword evidence="4" id="KW-1185">Reference proteome</keyword>
<evidence type="ECO:0000256" key="1">
    <source>
        <dbReference type="SAM" id="SignalP"/>
    </source>
</evidence>
<sequence>MKNLFLVTMIGLFSATSIYAQSDNNTIQFGVKGGVNLATITGDDVGDLDSRTSFHLGLFTEIPLSERFSFQPEVLYSSQGFAINNQADYKLDYIQVPLMAKVYIVKGLYAEAGPQFGFKAKEKVDYESGATGGEIEFDPDDSVVKNFDTNLALGAGYKFDNGVSLSARYNLGLSNMIKDDAPFISDRDVKNAVWQFGVGFSF</sequence>
<evidence type="ECO:0000313" key="4">
    <source>
        <dbReference type="Proteomes" id="UP000541857"/>
    </source>
</evidence>
<dbReference type="AlphaFoldDB" id="A0A7W2R382"/>
<protein>
    <submittedName>
        <fullName evidence="3">PorT family protein</fullName>
    </submittedName>
</protein>
<reference evidence="3 4" key="1">
    <citation type="submission" date="2020-07" db="EMBL/GenBank/DDBJ databases">
        <title>Bacterium isolated from marine sediment.</title>
        <authorList>
            <person name="Shang D."/>
        </authorList>
    </citation>
    <scope>NUCLEOTIDE SEQUENCE [LARGE SCALE GENOMIC DNA]</scope>
    <source>
        <strain evidence="3 4">F6074</strain>
    </source>
</reference>
<accession>A0A7W2R382</accession>
<dbReference type="Pfam" id="PF13568">
    <property type="entry name" value="OMP_b-brl_2"/>
    <property type="match status" value="1"/>
</dbReference>
<dbReference type="InterPro" id="IPR011250">
    <property type="entry name" value="OMP/PagP_B-barrel"/>
</dbReference>
<name>A0A7W2R382_9FLAO</name>
<dbReference type="EMBL" id="JACGLT010000004">
    <property type="protein sequence ID" value="MBA6152562.1"/>
    <property type="molecule type" value="Genomic_DNA"/>
</dbReference>
<evidence type="ECO:0000259" key="2">
    <source>
        <dbReference type="Pfam" id="PF13568"/>
    </source>
</evidence>
<evidence type="ECO:0000313" key="3">
    <source>
        <dbReference type="EMBL" id="MBA6152562.1"/>
    </source>
</evidence>
<dbReference type="RefSeq" id="WP_182204326.1">
    <property type="nucleotide sequence ID" value="NZ_JACGLT010000004.1"/>
</dbReference>